<protein>
    <recommendedName>
        <fullName evidence="3">Glycosyl transferase family 1 domain-containing protein</fullName>
    </recommendedName>
</protein>
<dbReference type="Proteomes" id="UP000006729">
    <property type="component" value="Chromosome 1"/>
</dbReference>
<accession>A0A2K2CAN3</accession>
<feature type="domain" description="Glycosyl transferase family 1" evidence="3">
    <location>
        <begin position="34"/>
        <end position="110"/>
    </location>
</feature>
<evidence type="ECO:0000256" key="1">
    <source>
        <dbReference type="ARBA" id="ARBA00022676"/>
    </source>
</evidence>
<organism evidence="4 5">
    <name type="scientific">Populus trichocarpa</name>
    <name type="common">Western balsam poplar</name>
    <name type="synonym">Populus balsamifera subsp. trichocarpa</name>
    <dbReference type="NCBI Taxonomy" id="3694"/>
    <lineage>
        <taxon>Eukaryota</taxon>
        <taxon>Viridiplantae</taxon>
        <taxon>Streptophyta</taxon>
        <taxon>Embryophyta</taxon>
        <taxon>Tracheophyta</taxon>
        <taxon>Spermatophyta</taxon>
        <taxon>Magnoliopsida</taxon>
        <taxon>eudicotyledons</taxon>
        <taxon>Gunneridae</taxon>
        <taxon>Pentapetalae</taxon>
        <taxon>rosids</taxon>
        <taxon>fabids</taxon>
        <taxon>Malpighiales</taxon>
        <taxon>Salicaceae</taxon>
        <taxon>Saliceae</taxon>
        <taxon>Populus</taxon>
    </lineage>
</organism>
<dbReference type="STRING" id="3694.A0A2K2CAN3"/>
<reference evidence="4 5" key="1">
    <citation type="journal article" date="2006" name="Science">
        <title>The genome of black cottonwood, Populus trichocarpa (Torr. &amp; Gray).</title>
        <authorList>
            <person name="Tuskan G.A."/>
            <person name="Difazio S."/>
            <person name="Jansson S."/>
            <person name="Bohlmann J."/>
            <person name="Grigoriev I."/>
            <person name="Hellsten U."/>
            <person name="Putnam N."/>
            <person name="Ralph S."/>
            <person name="Rombauts S."/>
            <person name="Salamov A."/>
            <person name="Schein J."/>
            <person name="Sterck L."/>
            <person name="Aerts A."/>
            <person name="Bhalerao R.R."/>
            <person name="Bhalerao R.P."/>
            <person name="Blaudez D."/>
            <person name="Boerjan W."/>
            <person name="Brun A."/>
            <person name="Brunner A."/>
            <person name="Busov V."/>
            <person name="Campbell M."/>
            <person name="Carlson J."/>
            <person name="Chalot M."/>
            <person name="Chapman J."/>
            <person name="Chen G.L."/>
            <person name="Cooper D."/>
            <person name="Coutinho P.M."/>
            <person name="Couturier J."/>
            <person name="Covert S."/>
            <person name="Cronk Q."/>
            <person name="Cunningham R."/>
            <person name="Davis J."/>
            <person name="Degroeve S."/>
            <person name="Dejardin A."/>
            <person name="Depamphilis C."/>
            <person name="Detter J."/>
            <person name="Dirks B."/>
            <person name="Dubchak I."/>
            <person name="Duplessis S."/>
            <person name="Ehlting J."/>
            <person name="Ellis B."/>
            <person name="Gendler K."/>
            <person name="Goodstein D."/>
            <person name="Gribskov M."/>
            <person name="Grimwood J."/>
            <person name="Groover A."/>
            <person name="Gunter L."/>
            <person name="Hamberger B."/>
            <person name="Heinze B."/>
            <person name="Helariutta Y."/>
            <person name="Henrissat B."/>
            <person name="Holligan D."/>
            <person name="Holt R."/>
            <person name="Huang W."/>
            <person name="Islam-Faridi N."/>
            <person name="Jones S."/>
            <person name="Jones-Rhoades M."/>
            <person name="Jorgensen R."/>
            <person name="Joshi C."/>
            <person name="Kangasjarvi J."/>
            <person name="Karlsson J."/>
            <person name="Kelleher C."/>
            <person name="Kirkpatrick R."/>
            <person name="Kirst M."/>
            <person name="Kohler A."/>
            <person name="Kalluri U."/>
            <person name="Larimer F."/>
            <person name="Leebens-Mack J."/>
            <person name="Leple J.C."/>
            <person name="Locascio P."/>
            <person name="Lou Y."/>
            <person name="Lucas S."/>
            <person name="Martin F."/>
            <person name="Montanini B."/>
            <person name="Napoli C."/>
            <person name="Nelson D.R."/>
            <person name="Nelson C."/>
            <person name="Nieminen K."/>
            <person name="Nilsson O."/>
            <person name="Pereda V."/>
            <person name="Peter G."/>
            <person name="Philippe R."/>
            <person name="Pilate G."/>
            <person name="Poliakov A."/>
            <person name="Razumovskaya J."/>
            <person name="Richardson P."/>
            <person name="Rinaldi C."/>
            <person name="Ritland K."/>
            <person name="Rouze P."/>
            <person name="Ryaboy D."/>
            <person name="Schmutz J."/>
            <person name="Schrader J."/>
            <person name="Segerman B."/>
            <person name="Shin H."/>
            <person name="Siddiqui A."/>
            <person name="Sterky F."/>
            <person name="Terry A."/>
            <person name="Tsai C.J."/>
            <person name="Uberbacher E."/>
            <person name="Unneberg P."/>
            <person name="Vahala J."/>
            <person name="Wall K."/>
            <person name="Wessler S."/>
            <person name="Yang G."/>
            <person name="Yin T."/>
            <person name="Douglas C."/>
            <person name="Marra M."/>
            <person name="Sandberg G."/>
            <person name="Van de Peer Y."/>
            <person name="Rokhsar D."/>
        </authorList>
    </citation>
    <scope>NUCLEOTIDE SEQUENCE [LARGE SCALE GENOMIC DNA]</scope>
    <source>
        <strain evidence="5">cv. Nisqually</strain>
    </source>
</reference>
<dbReference type="InterPro" id="IPR001296">
    <property type="entry name" value="Glyco_trans_1"/>
</dbReference>
<evidence type="ECO:0000313" key="4">
    <source>
        <dbReference type="EMBL" id="PNT59086.1"/>
    </source>
</evidence>
<evidence type="ECO:0000313" key="5">
    <source>
        <dbReference type="Proteomes" id="UP000006729"/>
    </source>
</evidence>
<evidence type="ECO:0000259" key="3">
    <source>
        <dbReference type="Pfam" id="PF00534"/>
    </source>
</evidence>
<dbReference type="PANTHER" id="PTHR45918">
    <property type="entry name" value="ALPHA-1,3/1,6-MANNOSYLTRANSFERASE ALG2"/>
    <property type="match status" value="1"/>
</dbReference>
<dbReference type="Pfam" id="PF00534">
    <property type="entry name" value="Glycos_transf_1"/>
    <property type="match status" value="1"/>
</dbReference>
<sequence length="125" mass="13585">MFANTFKHLHARGILPAVLYPAVNVDLFDVPHSCKQRNYCEGVFHLASCSTDERNKLLSQSLCVIYTPKDEHFGIVPLEAIAAHKPVLACNSGGLVETVKDVETGLLGPQMASRMGGEGRKHVAV</sequence>
<keyword evidence="1" id="KW-0328">Glycosyltransferase</keyword>
<dbReference type="AlphaFoldDB" id="A0A2K2CAN3"/>
<dbReference type="PANTHER" id="PTHR45918:SF1">
    <property type="entry name" value="ALPHA-1,3_1,6-MANNOSYLTRANSFERASE ALG2"/>
    <property type="match status" value="1"/>
</dbReference>
<dbReference type="GO" id="GO:0004378">
    <property type="term" value="F:GDP-Man:Man(1)GlcNAc(2)-PP-Dol alpha-1,3-mannosyltransferase activity"/>
    <property type="evidence" value="ECO:0007669"/>
    <property type="project" value="InterPro"/>
</dbReference>
<keyword evidence="2" id="KW-0808">Transferase</keyword>
<dbReference type="InterPro" id="IPR027054">
    <property type="entry name" value="ALG2"/>
</dbReference>
<proteinExistence type="predicted"/>
<dbReference type="InParanoid" id="A0A2K2CAN3"/>
<evidence type="ECO:0000256" key="2">
    <source>
        <dbReference type="ARBA" id="ARBA00022679"/>
    </source>
</evidence>
<dbReference type="EMBL" id="CM009290">
    <property type="protein sequence ID" value="PNT59086.1"/>
    <property type="molecule type" value="Genomic_DNA"/>
</dbReference>
<name>A0A2K2CAN3_POPTR</name>
<dbReference type="SUPFAM" id="SSF53756">
    <property type="entry name" value="UDP-Glycosyltransferase/glycogen phosphorylase"/>
    <property type="match status" value="1"/>
</dbReference>
<dbReference type="Gene3D" id="3.40.50.2000">
    <property type="entry name" value="Glycogen Phosphorylase B"/>
    <property type="match status" value="1"/>
</dbReference>
<gene>
    <name evidence="4" type="ORF">POPTR_001G390000</name>
</gene>
<keyword evidence="5" id="KW-1185">Reference proteome</keyword>